<name>A0A8S4BRT7_9TELE</name>
<feature type="coiled-coil region" evidence="4">
    <location>
        <begin position="336"/>
        <end position="402"/>
    </location>
</feature>
<dbReference type="GO" id="GO:0007019">
    <property type="term" value="P:microtubule depolymerization"/>
    <property type="evidence" value="ECO:0007669"/>
    <property type="project" value="TreeGrafter"/>
</dbReference>
<dbReference type="GO" id="GO:0031175">
    <property type="term" value="P:neuron projection development"/>
    <property type="evidence" value="ECO:0007669"/>
    <property type="project" value="TreeGrafter"/>
</dbReference>
<dbReference type="PROSITE" id="PS01232">
    <property type="entry name" value="PNP_UDP_1"/>
    <property type="match status" value="1"/>
</dbReference>
<evidence type="ECO:0000256" key="5">
    <source>
        <dbReference type="SAM" id="MobiDB-lite"/>
    </source>
</evidence>
<proteinExistence type="inferred from homology"/>
<dbReference type="SUPFAM" id="SSF101494">
    <property type="entry name" value="Stathmin"/>
    <property type="match status" value="1"/>
</dbReference>
<dbReference type="EMBL" id="CAJRST010038888">
    <property type="protein sequence ID" value="CAG6015542.1"/>
    <property type="molecule type" value="Genomic_DNA"/>
</dbReference>
<dbReference type="Proteomes" id="UP000677803">
    <property type="component" value="Unassembled WGS sequence"/>
</dbReference>
<comment type="caution">
    <text evidence="7">The sequence shown here is derived from an EMBL/GenBank/DDBJ whole genome shotgun (WGS) entry which is preliminary data.</text>
</comment>
<evidence type="ECO:0000256" key="2">
    <source>
        <dbReference type="ARBA" id="ARBA00022676"/>
    </source>
</evidence>
<dbReference type="Gene3D" id="3.40.50.1580">
    <property type="entry name" value="Nucleoside phosphorylase domain"/>
    <property type="match status" value="1"/>
</dbReference>
<keyword evidence="8" id="KW-1185">Reference proteome</keyword>
<dbReference type="InterPro" id="IPR000956">
    <property type="entry name" value="Stathmin_fam"/>
</dbReference>
<dbReference type="InterPro" id="IPR036002">
    <property type="entry name" value="Stathmin_sf"/>
</dbReference>
<protein>
    <submittedName>
        <fullName evidence="7">(Atlantic silverside) hypothetical protein</fullName>
    </submittedName>
</protein>
<evidence type="ECO:0000256" key="4">
    <source>
        <dbReference type="SAM" id="Coils"/>
    </source>
</evidence>
<dbReference type="GO" id="GO:0005737">
    <property type="term" value="C:cytoplasm"/>
    <property type="evidence" value="ECO:0007669"/>
    <property type="project" value="TreeGrafter"/>
</dbReference>
<dbReference type="PROSITE" id="PS51663">
    <property type="entry name" value="STATHMIN_3"/>
    <property type="match status" value="1"/>
</dbReference>
<accession>A0A8S4BRT7</accession>
<dbReference type="InterPro" id="IPR018016">
    <property type="entry name" value="Nucleoside_phosphorylase_CS"/>
</dbReference>
<evidence type="ECO:0000313" key="7">
    <source>
        <dbReference type="EMBL" id="CAG6015542.1"/>
    </source>
</evidence>
<keyword evidence="2" id="KW-0328">Glycosyltransferase</keyword>
<dbReference type="GO" id="GO:0015631">
    <property type="term" value="F:tubulin binding"/>
    <property type="evidence" value="ECO:0007669"/>
    <property type="project" value="TreeGrafter"/>
</dbReference>
<dbReference type="Pfam" id="PF00836">
    <property type="entry name" value="Stathmin"/>
    <property type="match status" value="1"/>
</dbReference>
<organism evidence="7 8">
    <name type="scientific">Menidia menidia</name>
    <name type="common">Atlantic silverside</name>
    <dbReference type="NCBI Taxonomy" id="238744"/>
    <lineage>
        <taxon>Eukaryota</taxon>
        <taxon>Metazoa</taxon>
        <taxon>Chordata</taxon>
        <taxon>Craniata</taxon>
        <taxon>Vertebrata</taxon>
        <taxon>Euteleostomi</taxon>
        <taxon>Actinopterygii</taxon>
        <taxon>Neopterygii</taxon>
        <taxon>Teleostei</taxon>
        <taxon>Neoteleostei</taxon>
        <taxon>Acanthomorphata</taxon>
        <taxon>Ovalentaria</taxon>
        <taxon>Atherinomorphae</taxon>
        <taxon>Atheriniformes</taxon>
        <taxon>Atherinopsidae</taxon>
        <taxon>Menidiinae</taxon>
        <taxon>Menidia</taxon>
    </lineage>
</organism>
<evidence type="ECO:0000256" key="1">
    <source>
        <dbReference type="ARBA" id="ARBA00010456"/>
    </source>
</evidence>
<feature type="domain" description="Nucleoside phosphorylase" evidence="6">
    <location>
        <begin position="97"/>
        <end position="256"/>
    </location>
</feature>
<dbReference type="InterPro" id="IPR035994">
    <property type="entry name" value="Nucleoside_phosphorylase_sf"/>
</dbReference>
<comment type="similarity">
    <text evidence="1">Belongs to the PNP/UDP phosphorylase family.</text>
</comment>
<reference evidence="7" key="1">
    <citation type="submission" date="2021-05" db="EMBL/GenBank/DDBJ databases">
        <authorList>
            <person name="Tigano A."/>
        </authorList>
    </citation>
    <scope>NUCLEOTIDE SEQUENCE</scope>
</reference>
<dbReference type="InterPro" id="IPR000845">
    <property type="entry name" value="Nucleoside_phosphorylase_d"/>
</dbReference>
<dbReference type="Pfam" id="PF01048">
    <property type="entry name" value="PNP_UDP_1"/>
    <property type="match status" value="1"/>
</dbReference>
<evidence type="ECO:0000259" key="6">
    <source>
        <dbReference type="Pfam" id="PF01048"/>
    </source>
</evidence>
<dbReference type="PANTHER" id="PTHR10104:SF18">
    <property type="entry name" value="STATHMIN-2"/>
    <property type="match status" value="1"/>
</dbReference>
<dbReference type="SUPFAM" id="SSF53167">
    <property type="entry name" value="Purine and uridine phosphorylases"/>
    <property type="match status" value="1"/>
</dbReference>
<dbReference type="PANTHER" id="PTHR10104">
    <property type="entry name" value="STATHMIN"/>
    <property type="match status" value="1"/>
</dbReference>
<keyword evidence="3" id="KW-0808">Transferase</keyword>
<dbReference type="PRINTS" id="PR00345">
    <property type="entry name" value="STATHMIN"/>
</dbReference>
<gene>
    <name evidence="7" type="ORF">MMEN_LOCUS19684</name>
</gene>
<dbReference type="GO" id="GO:0030426">
    <property type="term" value="C:growth cone"/>
    <property type="evidence" value="ECO:0007669"/>
    <property type="project" value="TreeGrafter"/>
</dbReference>
<keyword evidence="4" id="KW-0175">Coiled coil</keyword>
<dbReference type="GO" id="GO:0016763">
    <property type="term" value="F:pentosyltransferase activity"/>
    <property type="evidence" value="ECO:0007669"/>
    <property type="project" value="InterPro"/>
</dbReference>
<dbReference type="OrthoDB" id="204058at2759"/>
<feature type="region of interest" description="Disordered" evidence="5">
    <location>
        <begin position="76"/>
        <end position="96"/>
    </location>
</feature>
<evidence type="ECO:0000256" key="3">
    <source>
        <dbReference type="ARBA" id="ARBA00022679"/>
    </source>
</evidence>
<sequence length="429" mass="48914">MEVSRRRTLLKHLEPARPLRRFIHEDIARISYTRDFLIGLASCPEAKKKPEYLPEHPIVLLEARDPRQLELRENIWNGPQGDMNMDPGDDKRRAPVGSPWRMKSFTEFIAAELVMEDPKSEYPNICAGTDRYAMYKVGPVLAVSHGMGIPSIAIMLHELIKLLHHANCTDVTIIRIGTSGGIGLEPGTVVLTKQSVDATFMPKFEQVILGKTVVRNTDLDHSLAEELLQCSKELKQFETVIGNTMCTLDFYEGIKEDASLSSYKEKMKELSVLSLICSCFYPEARNKLVCEFEDMEVKPIDKRASGQAFEVILKPLSPVTDVAHNLPSPPKRDISLEEIEKKLEAAEERRKVLRALAEKREHERDVLLKAMEENSNFSKMAEEKLQLKMEQIKENREALLAAMIERLQEKERHAAVVRRNKEMKEELVA</sequence>
<dbReference type="GO" id="GO:0031110">
    <property type="term" value="P:regulation of microtubule polymerization or depolymerization"/>
    <property type="evidence" value="ECO:0007669"/>
    <property type="project" value="InterPro"/>
</dbReference>
<dbReference type="Gene3D" id="6.10.280.30">
    <property type="match status" value="1"/>
</dbReference>
<dbReference type="GO" id="GO:0009164">
    <property type="term" value="P:nucleoside catabolic process"/>
    <property type="evidence" value="ECO:0007669"/>
    <property type="project" value="UniProtKB-ARBA"/>
</dbReference>
<evidence type="ECO:0000313" key="8">
    <source>
        <dbReference type="Proteomes" id="UP000677803"/>
    </source>
</evidence>
<dbReference type="AlphaFoldDB" id="A0A8S4BRT7"/>